<gene>
    <name evidence="1" type="ORF">NHX12_014885</name>
</gene>
<dbReference type="EMBL" id="JANIIK010000119">
    <property type="protein sequence ID" value="KAJ3584390.1"/>
    <property type="molecule type" value="Genomic_DNA"/>
</dbReference>
<dbReference type="Proteomes" id="UP001148018">
    <property type="component" value="Unassembled WGS sequence"/>
</dbReference>
<reference evidence="1" key="1">
    <citation type="submission" date="2022-07" db="EMBL/GenBank/DDBJ databases">
        <title>Chromosome-level genome of Muraenolepis orangiensis.</title>
        <authorList>
            <person name="Kim J."/>
        </authorList>
    </citation>
    <scope>NUCLEOTIDE SEQUENCE</scope>
    <source>
        <strain evidence="1">KU_S4_2022</strain>
        <tissue evidence="1">Muscle</tissue>
    </source>
</reference>
<keyword evidence="2" id="KW-1185">Reference proteome</keyword>
<evidence type="ECO:0000313" key="1">
    <source>
        <dbReference type="EMBL" id="KAJ3584390.1"/>
    </source>
</evidence>
<evidence type="ECO:0000313" key="2">
    <source>
        <dbReference type="Proteomes" id="UP001148018"/>
    </source>
</evidence>
<protein>
    <submittedName>
        <fullName evidence="1">Uncharacterized protein</fullName>
    </submittedName>
</protein>
<organism evidence="1 2">
    <name type="scientific">Muraenolepis orangiensis</name>
    <name type="common">Patagonian moray cod</name>
    <dbReference type="NCBI Taxonomy" id="630683"/>
    <lineage>
        <taxon>Eukaryota</taxon>
        <taxon>Metazoa</taxon>
        <taxon>Chordata</taxon>
        <taxon>Craniata</taxon>
        <taxon>Vertebrata</taxon>
        <taxon>Euteleostomi</taxon>
        <taxon>Actinopterygii</taxon>
        <taxon>Neopterygii</taxon>
        <taxon>Teleostei</taxon>
        <taxon>Neoteleostei</taxon>
        <taxon>Acanthomorphata</taxon>
        <taxon>Zeiogadaria</taxon>
        <taxon>Gadariae</taxon>
        <taxon>Gadiformes</taxon>
        <taxon>Muraenolepidoidei</taxon>
        <taxon>Muraenolepididae</taxon>
        <taxon>Muraenolepis</taxon>
    </lineage>
</organism>
<feature type="non-terminal residue" evidence="1">
    <location>
        <position position="63"/>
    </location>
</feature>
<accession>A0A9Q0DCC8</accession>
<comment type="caution">
    <text evidence="1">The sequence shown here is derived from an EMBL/GenBank/DDBJ whole genome shotgun (WGS) entry which is preliminary data.</text>
</comment>
<proteinExistence type="predicted"/>
<dbReference type="OrthoDB" id="8907449at2759"/>
<feature type="non-terminal residue" evidence="1">
    <location>
        <position position="1"/>
    </location>
</feature>
<sequence length="63" mass="7362">VEKVNCVIETGITSMVWKKDGFKYLGMFLGKGIIVLKNWEDVIEKIEGKLSKWKWLLPQMSFK</sequence>
<name>A0A9Q0DCC8_9TELE</name>
<dbReference type="AlphaFoldDB" id="A0A9Q0DCC8"/>